<dbReference type="PANTHER" id="PTHR31902">
    <property type="entry name" value="ACTIN PATCHES DISTAL PROTEIN 1"/>
    <property type="match status" value="1"/>
</dbReference>
<evidence type="ECO:0000313" key="2">
    <source>
        <dbReference type="EMBL" id="XBO70069.1"/>
    </source>
</evidence>
<reference evidence="2" key="1">
    <citation type="submission" date="2022-06" db="EMBL/GenBank/DDBJ databases">
        <title>A novel DMS-producing enzyme.</title>
        <authorList>
            <person name="Zhang Y."/>
        </authorList>
    </citation>
    <scope>NUCLEOTIDE SEQUENCE</scope>
    <source>
        <strain evidence="2">RT37</strain>
    </source>
</reference>
<dbReference type="PANTHER" id="PTHR31902:SF22">
    <property type="entry name" value="SLL1203 PROTEIN"/>
    <property type="match status" value="1"/>
</dbReference>
<dbReference type="CDD" id="cd03062">
    <property type="entry name" value="TRX_Fd_Sucrase"/>
    <property type="match status" value="1"/>
</dbReference>
<dbReference type="Pfam" id="PF06999">
    <property type="entry name" value="Suc_Fer-like"/>
    <property type="match status" value="1"/>
</dbReference>
<accession>A0AAU7KER8</accession>
<dbReference type="RefSeq" id="WP_348826955.1">
    <property type="nucleotide sequence ID" value="NZ_CP098827.1"/>
</dbReference>
<dbReference type="Gene3D" id="3.40.30.10">
    <property type="entry name" value="Glutaredoxin"/>
    <property type="match status" value="1"/>
</dbReference>
<proteinExistence type="predicted"/>
<protein>
    <submittedName>
        <fullName evidence="2">Sucrase ferredoxin</fullName>
    </submittedName>
</protein>
<dbReference type="InterPro" id="IPR036249">
    <property type="entry name" value="Thioredoxin-like_sf"/>
</dbReference>
<organism evidence="2">
    <name type="scientific">Halomonas sp. RT37</name>
    <dbReference type="NCBI Taxonomy" id="2950872"/>
    <lineage>
        <taxon>Bacteria</taxon>
        <taxon>Pseudomonadati</taxon>
        <taxon>Pseudomonadota</taxon>
        <taxon>Gammaproteobacteria</taxon>
        <taxon>Oceanospirillales</taxon>
        <taxon>Halomonadaceae</taxon>
        <taxon>Halomonas</taxon>
    </lineage>
</organism>
<dbReference type="AlphaFoldDB" id="A0AAU7KER8"/>
<dbReference type="InterPro" id="IPR009737">
    <property type="entry name" value="Aim32/Apd1-like"/>
</dbReference>
<sequence length="350" mass="38764">MSHVFCTDLSREAGDPLPGSGAHAERNLLISWPRARWQRNLRHASDMPPDLAAQLDALAASGRRVNLIHRRDQPAEVHEVILMPERRRLQLERSALLAFVEALAAGEDLERWPSTPQHHDLVLCCTHGKKDKCCARYGYRSYKALARAVEEHRLPFDVWESSHLGGCRFAASIILLSPVRKYGRIEPDQALPMLQAEAQGQRFLPGYRGASHLTPAQQCAEVAALQWLARDSALPCVELALVEDSALAPEEMPGHLGGSSSSSSDNDGDNEPQYRRQIWRWRQSGEGEGEGEGEAKAKGERASGELVVHCHTLTLARIDMCSDIDQGPSPSQVWRAASVQSIDAGYRQYS</sequence>
<feature type="region of interest" description="Disordered" evidence="1">
    <location>
        <begin position="250"/>
        <end position="272"/>
    </location>
</feature>
<dbReference type="EMBL" id="CP098827">
    <property type="protein sequence ID" value="XBO70069.1"/>
    <property type="molecule type" value="Genomic_DNA"/>
</dbReference>
<dbReference type="SUPFAM" id="SSF52833">
    <property type="entry name" value="Thioredoxin-like"/>
    <property type="match status" value="1"/>
</dbReference>
<gene>
    <name evidence="2" type="ORF">NFG58_15770</name>
</gene>
<name>A0AAU7KER8_9GAMM</name>
<evidence type="ECO:0000256" key="1">
    <source>
        <dbReference type="SAM" id="MobiDB-lite"/>
    </source>
</evidence>